<comment type="caution">
    <text evidence="2">The sequence shown here is derived from an EMBL/GenBank/DDBJ whole genome shotgun (WGS) entry which is preliminary data.</text>
</comment>
<dbReference type="AlphaFoldDB" id="A0A7W5YTD5"/>
<proteinExistence type="predicted"/>
<keyword evidence="1" id="KW-0732">Signal</keyword>
<organism evidence="2 3">
    <name type="scientific">Nonomuraea dietziae</name>
    <dbReference type="NCBI Taxonomy" id="65515"/>
    <lineage>
        <taxon>Bacteria</taxon>
        <taxon>Bacillati</taxon>
        <taxon>Actinomycetota</taxon>
        <taxon>Actinomycetes</taxon>
        <taxon>Streptosporangiales</taxon>
        <taxon>Streptosporangiaceae</taxon>
        <taxon>Nonomuraea</taxon>
    </lineage>
</organism>
<feature type="signal peptide" evidence="1">
    <location>
        <begin position="1"/>
        <end position="23"/>
    </location>
</feature>
<feature type="chain" id="PRO_5039344725" evidence="1">
    <location>
        <begin position="24"/>
        <end position="166"/>
    </location>
</feature>
<name>A0A7W5YTD5_9ACTN</name>
<evidence type="ECO:0000313" key="3">
    <source>
        <dbReference type="Proteomes" id="UP000579945"/>
    </source>
</evidence>
<dbReference type="Proteomes" id="UP000579945">
    <property type="component" value="Unassembled WGS sequence"/>
</dbReference>
<sequence>MIRTRRTAAVVFLTLTLTLPVSAATAASKSFPATVAFSTDASAVRLAIPRPTGQYEVGRDSLHLVDVNRRDPWVPTRARELMVSMYYPAYTGGSAAPYMAIEKARLLQGQKLNKLFTPEQLAGVRTNARVGARSVRGRHPLAVLSPGFSLNRATLTALAEELAAKG</sequence>
<gene>
    <name evidence="2" type="ORF">FHR33_009880</name>
</gene>
<dbReference type="Gene3D" id="3.40.50.1820">
    <property type="entry name" value="alpha/beta hydrolase"/>
    <property type="match status" value="1"/>
</dbReference>
<accession>A0A7W5YTD5</accession>
<reference evidence="2 3" key="1">
    <citation type="submission" date="2020-08" db="EMBL/GenBank/DDBJ databases">
        <title>Sequencing the genomes of 1000 actinobacteria strains.</title>
        <authorList>
            <person name="Klenk H.-P."/>
        </authorList>
    </citation>
    <scope>NUCLEOTIDE SEQUENCE [LARGE SCALE GENOMIC DNA]</scope>
    <source>
        <strain evidence="2 3">DSM 44320</strain>
    </source>
</reference>
<keyword evidence="3" id="KW-1185">Reference proteome</keyword>
<evidence type="ECO:0000256" key="1">
    <source>
        <dbReference type="SAM" id="SignalP"/>
    </source>
</evidence>
<dbReference type="GeneID" id="95396067"/>
<dbReference type="EMBL" id="JACIBV010000003">
    <property type="protein sequence ID" value="MBB3733927.1"/>
    <property type="molecule type" value="Genomic_DNA"/>
</dbReference>
<dbReference type="RefSeq" id="WP_221242718.1">
    <property type="nucleotide sequence ID" value="NZ_BAAAXX010000179.1"/>
</dbReference>
<dbReference type="InterPro" id="IPR029058">
    <property type="entry name" value="AB_hydrolase_fold"/>
</dbReference>
<evidence type="ECO:0000313" key="2">
    <source>
        <dbReference type="EMBL" id="MBB3733927.1"/>
    </source>
</evidence>
<protein>
    <submittedName>
        <fullName evidence="2">Uncharacterized protein</fullName>
    </submittedName>
</protein>